<comment type="caution">
    <text evidence="1">The sequence shown here is derived from an EMBL/GenBank/DDBJ whole genome shotgun (WGS) entry which is preliminary data.</text>
</comment>
<evidence type="ECO:0000313" key="2">
    <source>
        <dbReference type="Proteomes" id="UP000813427"/>
    </source>
</evidence>
<protein>
    <submittedName>
        <fullName evidence="1">Uncharacterized protein</fullName>
    </submittedName>
</protein>
<reference evidence="1" key="1">
    <citation type="journal article" date="2021" name="Nat. Commun.">
        <title>Genetic determinants of endophytism in the Arabidopsis root mycobiome.</title>
        <authorList>
            <person name="Mesny F."/>
            <person name="Miyauchi S."/>
            <person name="Thiergart T."/>
            <person name="Pickel B."/>
            <person name="Atanasova L."/>
            <person name="Karlsson M."/>
            <person name="Huettel B."/>
            <person name="Barry K.W."/>
            <person name="Haridas S."/>
            <person name="Chen C."/>
            <person name="Bauer D."/>
            <person name="Andreopoulos W."/>
            <person name="Pangilinan J."/>
            <person name="LaButti K."/>
            <person name="Riley R."/>
            <person name="Lipzen A."/>
            <person name="Clum A."/>
            <person name="Drula E."/>
            <person name="Henrissat B."/>
            <person name="Kohler A."/>
            <person name="Grigoriev I.V."/>
            <person name="Martin F.M."/>
            <person name="Hacquard S."/>
        </authorList>
    </citation>
    <scope>NUCLEOTIDE SEQUENCE</scope>
    <source>
        <strain evidence="1">MPI-SDFR-AT-0068</strain>
    </source>
</reference>
<name>A0A8K0RR44_9HYPO</name>
<organism evidence="1 2">
    <name type="scientific">Fusarium tricinctum</name>
    <dbReference type="NCBI Taxonomy" id="61284"/>
    <lineage>
        <taxon>Eukaryota</taxon>
        <taxon>Fungi</taxon>
        <taxon>Dikarya</taxon>
        <taxon>Ascomycota</taxon>
        <taxon>Pezizomycotina</taxon>
        <taxon>Sordariomycetes</taxon>
        <taxon>Hypocreomycetidae</taxon>
        <taxon>Hypocreales</taxon>
        <taxon>Nectriaceae</taxon>
        <taxon>Fusarium</taxon>
        <taxon>Fusarium tricinctum species complex</taxon>
    </lineage>
</organism>
<dbReference type="AlphaFoldDB" id="A0A8K0RR44"/>
<evidence type="ECO:0000313" key="1">
    <source>
        <dbReference type="EMBL" id="KAH7238291.1"/>
    </source>
</evidence>
<dbReference type="Proteomes" id="UP000813427">
    <property type="component" value="Unassembled WGS sequence"/>
</dbReference>
<dbReference type="EMBL" id="JAGPXF010000006">
    <property type="protein sequence ID" value="KAH7238291.1"/>
    <property type="molecule type" value="Genomic_DNA"/>
</dbReference>
<keyword evidence="2" id="KW-1185">Reference proteome</keyword>
<proteinExistence type="predicted"/>
<sequence>MCSSLGDFLSFSFLTPTAAHLFRRIRFCCGLQSDGPHSQQMPSMHEGVIRDLPALPAPSRHRRLVIPQPHFTAYYTRVRC</sequence>
<gene>
    <name evidence="1" type="ORF">BKA59DRAFT_481793</name>
</gene>
<accession>A0A8K0RR44</accession>
<dbReference type="OrthoDB" id="4979419at2759"/>